<dbReference type="AlphaFoldDB" id="A0ABD0KFZ2"/>
<feature type="domain" description="Macro" evidence="1">
    <location>
        <begin position="56"/>
        <end position="257"/>
    </location>
</feature>
<reference evidence="2 3" key="1">
    <citation type="journal article" date="2023" name="Sci. Data">
        <title>Genome assembly of the Korean intertidal mud-creeper Batillaria attramentaria.</title>
        <authorList>
            <person name="Patra A.K."/>
            <person name="Ho P.T."/>
            <person name="Jun S."/>
            <person name="Lee S.J."/>
            <person name="Kim Y."/>
            <person name="Won Y.J."/>
        </authorList>
    </citation>
    <scope>NUCLEOTIDE SEQUENCE [LARGE SCALE GENOMIC DNA]</scope>
    <source>
        <strain evidence="2">Wonlab-2016</strain>
    </source>
</reference>
<keyword evidence="3" id="KW-1185">Reference proteome</keyword>
<evidence type="ECO:0000259" key="1">
    <source>
        <dbReference type="PROSITE" id="PS51154"/>
    </source>
</evidence>
<evidence type="ECO:0000313" key="3">
    <source>
        <dbReference type="Proteomes" id="UP001519460"/>
    </source>
</evidence>
<dbReference type="EMBL" id="JACVVK020000184">
    <property type="protein sequence ID" value="KAK7486090.1"/>
    <property type="molecule type" value="Genomic_DNA"/>
</dbReference>
<name>A0ABD0KFZ2_9CAEN</name>
<evidence type="ECO:0000313" key="2">
    <source>
        <dbReference type="EMBL" id="KAK7486090.1"/>
    </source>
</evidence>
<protein>
    <recommendedName>
        <fullName evidence="1">Macro domain-containing protein</fullName>
    </recommendedName>
</protein>
<dbReference type="PROSITE" id="PS51154">
    <property type="entry name" value="MACRO"/>
    <property type="match status" value="1"/>
</dbReference>
<comment type="caution">
    <text evidence="2">The sequence shown here is derived from an EMBL/GenBank/DDBJ whole genome shotgun (WGS) entry which is preliminary data.</text>
</comment>
<accession>A0ABD0KFZ2</accession>
<proteinExistence type="predicted"/>
<dbReference type="Proteomes" id="UP001519460">
    <property type="component" value="Unassembled WGS sequence"/>
</dbReference>
<sequence length="293" mass="31919">MGDSRAASVSVIQEAVVPTDYSEQAVCASYEAEECVEAVESPDAIIDMTANFLPESESDTFVLRCGVTLMICKQNILQTNANAISTSEHKTLTGGGEVSRYLLQTCINGYLEAREQMKQENAMFEYGKVYSCSSGKNETDSNGVAYDTVYHGIVPNAWFFFGFLPTAATLTGKWNKYMRQLYKKLFQKADKDGKSSLALPLFGCGGAGASFDKAIDPLVGSLMNLQGNSPRNLKTIIVCLRQDEAFNKLKAKMKECLRYGCFISKLIPAGHVKTERQRLGEYSTSVGGGSSSG</sequence>
<organism evidence="2 3">
    <name type="scientific">Batillaria attramentaria</name>
    <dbReference type="NCBI Taxonomy" id="370345"/>
    <lineage>
        <taxon>Eukaryota</taxon>
        <taxon>Metazoa</taxon>
        <taxon>Spiralia</taxon>
        <taxon>Lophotrochozoa</taxon>
        <taxon>Mollusca</taxon>
        <taxon>Gastropoda</taxon>
        <taxon>Caenogastropoda</taxon>
        <taxon>Sorbeoconcha</taxon>
        <taxon>Cerithioidea</taxon>
        <taxon>Batillariidae</taxon>
        <taxon>Batillaria</taxon>
    </lineage>
</organism>
<dbReference type="SUPFAM" id="SSF52949">
    <property type="entry name" value="Macro domain-like"/>
    <property type="match status" value="1"/>
</dbReference>
<dbReference type="InterPro" id="IPR043472">
    <property type="entry name" value="Macro_dom-like"/>
</dbReference>
<dbReference type="Gene3D" id="3.40.220.10">
    <property type="entry name" value="Leucine Aminopeptidase, subunit E, domain 1"/>
    <property type="match status" value="1"/>
</dbReference>
<dbReference type="InterPro" id="IPR002589">
    <property type="entry name" value="Macro_dom"/>
</dbReference>
<gene>
    <name evidence="2" type="ORF">BaRGS_00022699</name>
</gene>